<reference evidence="2 3" key="1">
    <citation type="submission" date="2020-07" db="EMBL/GenBank/DDBJ databases">
        <title>Sequencing the genomes of 1000 actinobacteria strains.</title>
        <authorList>
            <person name="Klenk H.-P."/>
        </authorList>
    </citation>
    <scope>NUCLEOTIDE SEQUENCE [LARGE SCALE GENOMIC DNA]</scope>
    <source>
        <strain evidence="2 3">DSM 22083</strain>
    </source>
</reference>
<dbReference type="InterPro" id="IPR003593">
    <property type="entry name" value="AAA+_ATPase"/>
</dbReference>
<proteinExistence type="predicted"/>
<keyword evidence="3" id="KW-1185">Reference proteome</keyword>
<comment type="caution">
    <text evidence="2">The sequence shown here is derived from an EMBL/GenBank/DDBJ whole genome shotgun (WGS) entry which is preliminary data.</text>
</comment>
<gene>
    <name evidence="2" type="ORF">BKA15_005656</name>
</gene>
<dbReference type="SUPFAM" id="SSF52540">
    <property type="entry name" value="P-loop containing nucleoside triphosphate hydrolases"/>
    <property type="match status" value="1"/>
</dbReference>
<dbReference type="GO" id="GO:0016301">
    <property type="term" value="F:kinase activity"/>
    <property type="evidence" value="ECO:0007669"/>
    <property type="project" value="UniProtKB-KW"/>
</dbReference>
<dbReference type="Pfam" id="PF13671">
    <property type="entry name" value="AAA_33"/>
    <property type="match status" value="1"/>
</dbReference>
<dbReference type="PANTHER" id="PTHR37807">
    <property type="entry name" value="OS07G0160300 PROTEIN"/>
    <property type="match status" value="1"/>
</dbReference>
<evidence type="ECO:0000313" key="2">
    <source>
        <dbReference type="EMBL" id="NYE74327.1"/>
    </source>
</evidence>
<dbReference type="EMBL" id="JACCBU010000001">
    <property type="protein sequence ID" value="NYE74327.1"/>
    <property type="molecule type" value="Genomic_DNA"/>
</dbReference>
<sequence length="177" mass="19071">MTPADRPLLILLAGRPGTGKTTLATRLARELDAGYVRVDAIETVLLRTGTVEPPVGPVGYTLAHEIALGMLRLGRPVVVDAVNPVAEARAGWLSLAEVSRPVFLETVVHDESEHRRRVSGRRPDLAGQTVPTWAEVQAGGYEPWDETRDGPRHLIDTTDMDEAAAAALAVVRATVTR</sequence>
<feature type="domain" description="AAA+ ATPase" evidence="1">
    <location>
        <begin position="6"/>
        <end position="174"/>
    </location>
</feature>
<dbReference type="Proteomes" id="UP000569914">
    <property type="component" value="Unassembled WGS sequence"/>
</dbReference>
<name>A0A7Y9LDW0_9ACTN</name>
<dbReference type="Gene3D" id="3.40.50.300">
    <property type="entry name" value="P-loop containing nucleotide triphosphate hydrolases"/>
    <property type="match status" value="1"/>
</dbReference>
<dbReference type="PANTHER" id="PTHR37807:SF3">
    <property type="entry name" value="OS07G0160300 PROTEIN"/>
    <property type="match status" value="1"/>
</dbReference>
<dbReference type="InterPro" id="IPR027417">
    <property type="entry name" value="P-loop_NTPase"/>
</dbReference>
<dbReference type="AlphaFoldDB" id="A0A7Y9LDW0"/>
<dbReference type="RefSeq" id="WP_246322440.1">
    <property type="nucleotide sequence ID" value="NZ_JACCBU010000001.1"/>
</dbReference>
<keyword evidence="2" id="KW-0808">Transferase</keyword>
<evidence type="ECO:0000259" key="1">
    <source>
        <dbReference type="SMART" id="SM00382"/>
    </source>
</evidence>
<keyword evidence="2" id="KW-0418">Kinase</keyword>
<accession>A0A7Y9LDW0</accession>
<evidence type="ECO:0000313" key="3">
    <source>
        <dbReference type="Proteomes" id="UP000569914"/>
    </source>
</evidence>
<dbReference type="SMART" id="SM00382">
    <property type="entry name" value="AAA"/>
    <property type="match status" value="1"/>
</dbReference>
<protein>
    <submittedName>
        <fullName evidence="2">Putative kinase</fullName>
    </submittedName>
</protein>
<organism evidence="2 3">
    <name type="scientific">Microlunatus parietis</name>
    <dbReference type="NCBI Taxonomy" id="682979"/>
    <lineage>
        <taxon>Bacteria</taxon>
        <taxon>Bacillati</taxon>
        <taxon>Actinomycetota</taxon>
        <taxon>Actinomycetes</taxon>
        <taxon>Propionibacteriales</taxon>
        <taxon>Propionibacteriaceae</taxon>
        <taxon>Microlunatus</taxon>
    </lineage>
</organism>